<dbReference type="Proteomes" id="UP000019116">
    <property type="component" value="Chromosome 4A"/>
</dbReference>
<evidence type="ECO:0000313" key="3">
    <source>
        <dbReference type="Proteomes" id="UP000019116"/>
    </source>
</evidence>
<proteinExistence type="predicted"/>
<evidence type="ECO:0000313" key="2">
    <source>
        <dbReference type="EnsemblPlants" id="TraesCS4A02G086000.1.cds1"/>
    </source>
</evidence>
<sequence length="620" mass="66756">MAHYLPLARSRFPGELLTHGDPDLRPERGGGIISRSPGMDALEADYGNHALLATVRGRRPTVSPEALVRELERCCGVERSRIRVEVTHPADFFITFATSEECDAVFTRSGQIRCVGAPIAFQRWHRSAQASSGKLQFFCKLGIEDLPASAWEWGTLSQLVNNLQGQLVEILPPTDRWQLEVTAWMKNPSGIPKIYDLEVPEPAGLPNSVDQEWPVAPPPPAPPSECITLVHHLTIHVLDVVDRTVPYLQFRPDFEPEEDEDLTRRHDYSRICYWGLIDGIGAGNMMRSGGHPFAGPGGLGIAGDWGGRSANDLPTQGGGLEFGAPRPTATALSSVSPSSNATTAVGSVALVGTPVGRSPASIAVGSAALHRTPELAPSGRGCAPSPRRLSFSQEAQGEAADGSTQADDVLDGAAQAPVIEEHNRALLEVVGATGPLSSLCIPHRQEEEEPSGQDLPRTPIVVPLGEHRLIRPSEEDAATEFGPKTVVTTLLKGVGATPAPSVLGLRPVASMPARRKKNLPPNFTPRRSARLCQQDDGMKKGPEQRAQTVLLQRMGLIENKEQMTQEALEAYLRLFDKPLAPQHIRAVAALLDPEGHGFNEPAQLQFGAFLLPEQAESCGV</sequence>
<keyword evidence="3" id="KW-1185">Reference proteome</keyword>
<evidence type="ECO:0000256" key="1">
    <source>
        <dbReference type="SAM" id="MobiDB-lite"/>
    </source>
</evidence>
<dbReference type="Gramene" id="TraesCS4A03G0175200.1">
    <property type="protein sequence ID" value="TraesCS4A03G0175200.1.CDS1"/>
    <property type="gene ID" value="TraesCS4A03G0175200"/>
</dbReference>
<dbReference type="STRING" id="4565.A0A3B6HT14"/>
<dbReference type="InterPro" id="IPR053253">
    <property type="entry name" value="Sex_diff_modulator"/>
</dbReference>
<dbReference type="PANTHER" id="PTHR33087">
    <property type="entry name" value="OS07G0539200 PROTEIN"/>
    <property type="match status" value="1"/>
</dbReference>
<feature type="region of interest" description="Disordered" evidence="1">
    <location>
        <begin position="373"/>
        <end position="406"/>
    </location>
</feature>
<dbReference type="PANTHER" id="PTHR33087:SF46">
    <property type="entry name" value="OS07G0539200 PROTEIN"/>
    <property type="match status" value="1"/>
</dbReference>
<organism evidence="2">
    <name type="scientific">Triticum aestivum</name>
    <name type="common">Wheat</name>
    <dbReference type="NCBI Taxonomy" id="4565"/>
    <lineage>
        <taxon>Eukaryota</taxon>
        <taxon>Viridiplantae</taxon>
        <taxon>Streptophyta</taxon>
        <taxon>Embryophyta</taxon>
        <taxon>Tracheophyta</taxon>
        <taxon>Spermatophyta</taxon>
        <taxon>Magnoliopsida</taxon>
        <taxon>Liliopsida</taxon>
        <taxon>Poales</taxon>
        <taxon>Poaceae</taxon>
        <taxon>BOP clade</taxon>
        <taxon>Pooideae</taxon>
        <taxon>Triticodae</taxon>
        <taxon>Triticeae</taxon>
        <taxon>Triticinae</taxon>
        <taxon>Triticum</taxon>
    </lineage>
</organism>
<reference evidence="2" key="1">
    <citation type="submission" date="2018-08" db="EMBL/GenBank/DDBJ databases">
        <authorList>
            <person name="Rossello M."/>
        </authorList>
    </citation>
    <scope>NUCLEOTIDE SEQUENCE [LARGE SCALE GENOMIC DNA]</scope>
    <source>
        <strain evidence="2">cv. Chinese Spring</strain>
    </source>
</reference>
<dbReference type="Gramene" id="TraesCS4A02G086000.1">
    <property type="protein sequence ID" value="TraesCS4A02G086000.1.cds1"/>
    <property type="gene ID" value="TraesCS4A02G086000"/>
</dbReference>
<dbReference type="AlphaFoldDB" id="A0A3B6HT14"/>
<name>A0A3B6HT14_WHEAT</name>
<feature type="region of interest" description="Disordered" evidence="1">
    <location>
        <begin position="514"/>
        <end position="542"/>
    </location>
</feature>
<reference evidence="2" key="2">
    <citation type="submission" date="2018-10" db="UniProtKB">
        <authorList>
            <consortium name="EnsemblPlants"/>
        </authorList>
    </citation>
    <scope>IDENTIFICATION</scope>
</reference>
<accession>A0A3B6HT14</accession>
<dbReference type="PaxDb" id="4565-Traes_4AS_830B8DBAF.2"/>
<dbReference type="EnsemblPlants" id="TraesCS4A02G086000.1">
    <property type="protein sequence ID" value="TraesCS4A02G086000.1.cds1"/>
    <property type="gene ID" value="TraesCS4A02G086000"/>
</dbReference>
<evidence type="ECO:0008006" key="4">
    <source>
        <dbReference type="Google" id="ProtNLM"/>
    </source>
</evidence>
<protein>
    <recommendedName>
        <fullName evidence="4">DUF4283 domain-containing protein</fullName>
    </recommendedName>
</protein>
<dbReference type="OrthoDB" id="696471at2759"/>
<dbReference type="OMA" id="QQYTTVI"/>